<proteinExistence type="inferred from homology"/>
<evidence type="ECO:0000256" key="3">
    <source>
        <dbReference type="ARBA" id="ARBA00022692"/>
    </source>
</evidence>
<evidence type="ECO:0000256" key="4">
    <source>
        <dbReference type="ARBA" id="ARBA00022989"/>
    </source>
</evidence>
<dbReference type="InterPro" id="IPR001708">
    <property type="entry name" value="YidC/ALB3/OXA1/COX18"/>
</dbReference>
<dbReference type="GO" id="GO:0032977">
    <property type="term" value="F:membrane insertase activity"/>
    <property type="evidence" value="ECO:0007669"/>
    <property type="project" value="InterPro"/>
</dbReference>
<dbReference type="EMBL" id="JAPFFJ010000001">
    <property type="protein sequence ID" value="KAJ6435903.1"/>
    <property type="molecule type" value="Genomic_DNA"/>
</dbReference>
<dbReference type="NCBIfam" id="TIGR03592">
    <property type="entry name" value="yidC_oxa1_cterm"/>
    <property type="match status" value="1"/>
</dbReference>
<feature type="region of interest" description="Disordered" evidence="7">
    <location>
        <begin position="373"/>
        <end position="420"/>
    </location>
</feature>
<evidence type="ECO:0000313" key="9">
    <source>
        <dbReference type="EMBL" id="KAJ6435903.1"/>
    </source>
</evidence>
<keyword evidence="10" id="KW-1185">Reference proteome</keyword>
<evidence type="ECO:0000256" key="5">
    <source>
        <dbReference type="ARBA" id="ARBA00023136"/>
    </source>
</evidence>
<name>A0AAD6L668_9ROSI</name>
<gene>
    <name evidence="9" type="ORF">OIU84_001012</name>
</gene>
<dbReference type="Proteomes" id="UP001162972">
    <property type="component" value="Chromosome 18"/>
</dbReference>
<evidence type="ECO:0000259" key="8">
    <source>
        <dbReference type="Pfam" id="PF02096"/>
    </source>
</evidence>
<dbReference type="CDD" id="cd20069">
    <property type="entry name" value="5TM_Oxa1-like"/>
    <property type="match status" value="1"/>
</dbReference>
<keyword evidence="5" id="KW-0472">Membrane</keyword>
<comment type="caution">
    <text evidence="9">The sequence shown here is derived from an EMBL/GenBank/DDBJ whole genome shotgun (WGS) entry which is preliminary data.</text>
</comment>
<organism evidence="9 10">
    <name type="scientific">Salix udensis</name>
    <dbReference type="NCBI Taxonomy" id="889485"/>
    <lineage>
        <taxon>Eukaryota</taxon>
        <taxon>Viridiplantae</taxon>
        <taxon>Streptophyta</taxon>
        <taxon>Embryophyta</taxon>
        <taxon>Tracheophyta</taxon>
        <taxon>Spermatophyta</taxon>
        <taxon>Magnoliopsida</taxon>
        <taxon>eudicotyledons</taxon>
        <taxon>Gunneridae</taxon>
        <taxon>Pentapetalae</taxon>
        <taxon>rosids</taxon>
        <taxon>fabids</taxon>
        <taxon>Malpighiales</taxon>
        <taxon>Salicaceae</taxon>
        <taxon>Saliceae</taxon>
        <taxon>Salix</taxon>
    </lineage>
</organism>
<comment type="subcellular location">
    <subcellularLocation>
        <location evidence="1 6">Membrane</location>
        <topology evidence="1 6">Multi-pass membrane protein</topology>
    </subcellularLocation>
</comment>
<comment type="similarity">
    <text evidence="2">Belongs to the OXA1/ALB3/YidC (TC 2.A.9.2) family.</text>
</comment>
<keyword evidence="3 6" id="KW-0812">Transmembrane</keyword>
<dbReference type="GO" id="GO:0005743">
    <property type="term" value="C:mitochondrial inner membrane"/>
    <property type="evidence" value="ECO:0007669"/>
    <property type="project" value="TreeGrafter"/>
</dbReference>
<protein>
    <recommendedName>
        <fullName evidence="8">Membrane insertase YidC/Oxa/ALB C-terminal domain-containing protein</fullName>
    </recommendedName>
</protein>
<evidence type="ECO:0000256" key="1">
    <source>
        <dbReference type="ARBA" id="ARBA00004141"/>
    </source>
</evidence>
<dbReference type="PANTHER" id="PTHR12428">
    <property type="entry name" value="OXA1"/>
    <property type="match status" value="1"/>
</dbReference>
<accession>A0AAD6L668</accession>
<keyword evidence="4" id="KW-1133">Transmembrane helix</keyword>
<sequence length="420" mass="46488">MAYMRSLSSRSTILKRQYSPRFTYILHEDHHQKEQKQEVFNHSAKPVITPTNYFPQRSFYTTPTASFGSLLREPNHTHFAGACLVRYMSTTTTSAAENIDVAMDMAAPAVNEVAIAAADSFLPVAVLQHAIDAVHNFTGFNWWASIVVTTLLIRSCTLPLLINQLKATSKLSIVKPQLEEVKQRVERQGMDPAAVSEGQKEMKRLFKEHGVSPFTPLKGLFIQAPVFISFFLAITNMAEKVPSFKSGGAFWFVDLTTADDLYIFPVLTALTFLITVECNTQEGMEGNPAAGTMKNVSRALAAVSVPLTMSFPKAIFCYWITSNLFSLAYGLVLKSPGVKEFLGVPKVPVAPPSTAAKSSSFDLFSAIKQLSTARKEPTPSLPVEPPMLFEHKKSSSSSVITKRIRSLEKEVKGRKKNKKR</sequence>
<evidence type="ECO:0000313" key="10">
    <source>
        <dbReference type="Proteomes" id="UP001162972"/>
    </source>
</evidence>
<evidence type="ECO:0000256" key="6">
    <source>
        <dbReference type="RuleBase" id="RU003945"/>
    </source>
</evidence>
<evidence type="ECO:0000256" key="2">
    <source>
        <dbReference type="ARBA" id="ARBA00010583"/>
    </source>
</evidence>
<dbReference type="Pfam" id="PF02096">
    <property type="entry name" value="60KD_IMP"/>
    <property type="match status" value="1"/>
</dbReference>
<dbReference type="GO" id="GO:0032979">
    <property type="term" value="P:protein insertion into mitochondrial inner membrane from matrix"/>
    <property type="evidence" value="ECO:0007669"/>
    <property type="project" value="TreeGrafter"/>
</dbReference>
<comment type="similarity">
    <text evidence="6">Belongs to the OXA1/ALB3/YidC family.</text>
</comment>
<reference evidence="9 10" key="1">
    <citation type="journal article" date="2023" name="Int. J. Mol. Sci.">
        <title>De Novo Assembly and Annotation of 11 Diverse Shrub Willow (Salix) Genomes Reveals Novel Gene Organization in Sex-Linked Regions.</title>
        <authorList>
            <person name="Hyden B."/>
            <person name="Feng K."/>
            <person name="Yates T.B."/>
            <person name="Jawdy S."/>
            <person name="Cereghino C."/>
            <person name="Smart L.B."/>
            <person name="Muchero W."/>
        </authorList>
    </citation>
    <scope>NUCLEOTIDE SEQUENCE [LARGE SCALE GENOMIC DNA]</scope>
    <source>
        <tissue evidence="9">Shoot tip</tissue>
    </source>
</reference>
<dbReference type="PANTHER" id="PTHR12428:SF34">
    <property type="entry name" value="MITOCHONDRIAL INNER MEMBRANE PROTEIN OXA1-LIKE"/>
    <property type="match status" value="1"/>
</dbReference>
<dbReference type="AlphaFoldDB" id="A0AAD6L668"/>
<dbReference type="InterPro" id="IPR028055">
    <property type="entry name" value="YidC/Oxa/ALB_C"/>
</dbReference>
<feature type="domain" description="Membrane insertase YidC/Oxa/ALB C-terminal" evidence="8">
    <location>
        <begin position="142"/>
        <end position="333"/>
    </location>
</feature>
<evidence type="ECO:0000256" key="7">
    <source>
        <dbReference type="SAM" id="MobiDB-lite"/>
    </source>
</evidence>